<accession>A0A8D9E6N8</accession>
<dbReference type="GO" id="GO:0005813">
    <property type="term" value="C:centrosome"/>
    <property type="evidence" value="ECO:0007669"/>
    <property type="project" value="InterPro"/>
</dbReference>
<feature type="compositionally biased region" description="Basic and acidic residues" evidence="1">
    <location>
        <begin position="2050"/>
        <end position="2072"/>
    </location>
</feature>
<feature type="compositionally biased region" description="Low complexity" evidence="1">
    <location>
        <begin position="547"/>
        <end position="557"/>
    </location>
</feature>
<proteinExistence type="predicted"/>
<reference evidence="3" key="1">
    <citation type="submission" date="2021-05" db="EMBL/GenBank/DDBJ databases">
        <authorList>
            <person name="Alioto T."/>
            <person name="Alioto T."/>
            <person name="Gomez Garrido J."/>
        </authorList>
    </citation>
    <scope>NUCLEOTIDE SEQUENCE</scope>
</reference>
<dbReference type="PANTHER" id="PTHR31691">
    <property type="entry name" value="ROTATIN"/>
    <property type="match status" value="1"/>
</dbReference>
<feature type="region of interest" description="Disordered" evidence="1">
    <location>
        <begin position="535"/>
        <end position="589"/>
    </location>
</feature>
<dbReference type="GO" id="GO:0005814">
    <property type="term" value="C:centriole"/>
    <property type="evidence" value="ECO:0007669"/>
    <property type="project" value="TreeGrafter"/>
</dbReference>
<sequence>MDDPLEVPVQKLGHPVLEIRSWAFFSLLSKLECGLISLQDLTNNEDVIGKLVQWMKHNMCTQREKILELLLSLVKEDSKNIKKLLSVDPELLCLKRLLKVDPLNHLVVQIITEISESGIKQDICVDSLLEIKWNEENCTEFDSLFVLYRLPIDPNLSDQSIELLTQWELKFESDQQTAAADFTLSLIEEFHCGNIVQYSDLIKIVMKQLADVNSINKVKYVLECIDACVSDIQETNRAQQLNVATEAPSSSYSHTSIPFLLLSLLDSLLPHIKLSCKLCLRIVRTLSSCIKSVEAVWSSCSLIGSRFCSMVIGLLSALCEKSNESRDPFTRLQVFLLSHSVLSLLLPPSDLSSLLPSHTQDWILSQLFRPELHYLYPTLVQTWYQLCVNQLSQHPQLVSYKNLLRIKSSLTSTVDCLLYPDSQSIQCVFDSLAGLYYHRDVGIVRVFLDVCSRHILSDPTDLVAARHILLSFLSCSDAAIQRETYTRLAQSVQNILTKATSHGTNAVERKTKRKYPLDCASDESNSADNHCTARGVRFANNGDGESSSHSPRDSSTSDQKNNSETDDDNSSSENPHRRATSKGKYSCGKRSLDGASVVERLAFLLDTDILIELLCQGTRSSIEEIRLSSLSILQSLLSCRVSVTMETWTQILSILSPILVLLQCTVPTSTAYVEESASTRSKQTGPHPNQIGPNSKEKRPNSDETGPRLDIENKLGAEILQLTHPDLAKDIRMSKLQILKCNACLLFHRDSSVRLEATSRLAWYTRYNGPVTSILADLCTTGCTRSSALLDVYEESSVMRVLELLLLHSSSTTSNVPDEESRVRFSCLTQLSVMTDDVKLHRVFLKNGGVTVVVQELHRLLSSKLPDRAGDRRKQSIGCCVRVLHNVCRENSSVRQQLSEDFSLLTDVIKVLFLINSSTSDSVQLLFTLLYSDFILNSGEEDGSVVSIPVLIRECLHVPETFAGSHWTNSPHTLPDESEQLLCQAHCKDHLSLHWNLHYHYEGDIYTMLESDDKHSPQHDPGGSPLTLQMTAHSWKVLHRTSIVHSCHASLQTLHATQSYTEAYAAVTSLQRYLDCQHIENINQFQRLPFSTILSRYLEPAPSSLQDQQLLLLILNLIQTLPDSQMDWVSQLLVSKTELLSLISPNRPKHASPSLTHHSLLFVHLLRLVRKCIVTRPSCVHAFDTLTQSVFRCIESHEKMDDAMLTSCLDYLSLVLYRLDNPSLDTECLWTVLHVVLSGDGRERCTRLVLRLLQCLELALSCKTSDSVALGVFVSEIHYPSLVSCLSHPLGSVKALTYHFLSGLCSTTVLHNMPRLVDGAFKEVVSEGTEELVRKSAAQLCANVASLSTSEILLRKCLCENFFSKVARIVSTPARPPCIKTPVLHLVNNLVCMNPRLVAQEDTMIHLVTVLIEELVEHDKSPLNQDTTAYCYVLCNILTLYYSSNQESPIVVNDKFNSVLVYILNAGSYVPDIEPASRDSLCRSCIVLLSCLPLPPPLPPSMASTLVHLLQTDNVKTARSILNTLPKLVPHLSQDTLSSLSHTVFSLWSRKFKPNPVLLNAVLALTSRRGPNHGPHHGPHHGPLLVIEYDLLEDVHTRLKQCYVSLECSHGDTEISSELNTYLQLLNNILTQDTRVCEISAKSGLADTLHKLLGWVHNHETTLDTMLHVMASFTSNCIQACNSFVHTSSLIGSGLSKSVSSSSLVHGLISLIQTHNPGVRVQCLLILSQLMVSNECRYIVSKSTLWDNFLSQPATSSISPPVESAWTRFLRSYSLNLSPHNTTITSNLIDILIEKSYTNLHYFIVLTNLTFHATYQTKLKGNSSLTKLLTDIFSGSESVSVIRYAKAIRSRLNEIESQTEMDGKSDSNDLRAEIRRMNEKLFGKYGELVVFENTLHVGQRKTHAHENTLNVGRRKKTVQNGRNEMHGLDTSGDRQSNDDGSLTEDLHRAAEGDKYWEESTNRSKHSTKRSPHGTTTTTGSSSARNSADFGPKRNSHGSSNGSAHTSDISSSSDDVMNETHRSEHDRSDEKENIPYGSKHGYLEENIQSNRENKSNKHCTTDKRADDDTDKPNRKQNQQDTNTRETYESYRKHIQAENTPRNIHNKMPNNLGKFQNHPEILDIFQTNQHSLNNPKKDNKHLSNNKLQTTIDVPNIIQSSRFYRNSRKSTVDSSTMKTSNLGVLKSTDLNAFFDLSKACDSVLVTELVKIVKRNAVLVVWNMSANCYKTKVQYRQTGLVNWLQNEVQCDSDFEEEYACVIDMLLA</sequence>
<dbReference type="GO" id="GO:0010457">
    <property type="term" value="P:centriole-centriole cohesion"/>
    <property type="evidence" value="ECO:0007669"/>
    <property type="project" value="TreeGrafter"/>
</dbReference>
<evidence type="ECO:0000259" key="2">
    <source>
        <dbReference type="Pfam" id="PF14726"/>
    </source>
</evidence>
<feature type="compositionally biased region" description="Basic and acidic residues" evidence="1">
    <location>
        <begin position="1944"/>
        <end position="1961"/>
    </location>
</feature>
<evidence type="ECO:0000313" key="3">
    <source>
        <dbReference type="EMBL" id="CAG6740550.1"/>
    </source>
</evidence>
<feature type="compositionally biased region" description="Polar residues" evidence="1">
    <location>
        <begin position="1996"/>
        <end position="2005"/>
    </location>
</feature>
<feature type="region of interest" description="Disordered" evidence="1">
    <location>
        <begin position="675"/>
        <end position="708"/>
    </location>
</feature>
<dbReference type="EMBL" id="HBUF01419659">
    <property type="protein sequence ID" value="CAG6740550.1"/>
    <property type="molecule type" value="Transcribed_RNA"/>
</dbReference>
<dbReference type="Pfam" id="PF14726">
    <property type="entry name" value="RTTN_N"/>
    <property type="match status" value="1"/>
</dbReference>
<evidence type="ECO:0000256" key="1">
    <source>
        <dbReference type="SAM" id="MobiDB-lite"/>
    </source>
</evidence>
<dbReference type="GO" id="GO:0032053">
    <property type="term" value="P:ciliary basal body organization"/>
    <property type="evidence" value="ECO:0007669"/>
    <property type="project" value="TreeGrafter"/>
</dbReference>
<feature type="compositionally biased region" description="Basic and acidic residues" evidence="1">
    <location>
        <begin position="1923"/>
        <end position="1937"/>
    </location>
</feature>
<dbReference type="InterPro" id="IPR030791">
    <property type="entry name" value="Rotatin"/>
</dbReference>
<feature type="compositionally biased region" description="Polar residues" evidence="1">
    <location>
        <begin position="675"/>
        <end position="693"/>
    </location>
</feature>
<feature type="domain" description="Rotatin N-terminal" evidence="2">
    <location>
        <begin position="18"/>
        <end position="80"/>
    </location>
</feature>
<feature type="compositionally biased region" description="Low complexity" evidence="1">
    <location>
        <begin position="1972"/>
        <end position="1987"/>
    </location>
</feature>
<organism evidence="3">
    <name type="scientific">Cacopsylla melanoneura</name>
    <dbReference type="NCBI Taxonomy" id="428564"/>
    <lineage>
        <taxon>Eukaryota</taxon>
        <taxon>Metazoa</taxon>
        <taxon>Ecdysozoa</taxon>
        <taxon>Arthropoda</taxon>
        <taxon>Hexapoda</taxon>
        <taxon>Insecta</taxon>
        <taxon>Pterygota</taxon>
        <taxon>Neoptera</taxon>
        <taxon>Paraneoptera</taxon>
        <taxon>Hemiptera</taxon>
        <taxon>Sternorrhyncha</taxon>
        <taxon>Psylloidea</taxon>
        <taxon>Psyllidae</taxon>
        <taxon>Psyllinae</taxon>
        <taxon>Cacopsylla</taxon>
    </lineage>
</organism>
<feature type="compositionally biased region" description="Basic residues" evidence="1">
    <location>
        <begin position="1962"/>
        <end position="1971"/>
    </location>
</feature>
<name>A0A8D9E6N8_9HEMI</name>
<feature type="compositionally biased region" description="Basic and acidic residues" evidence="1">
    <location>
        <begin position="695"/>
        <end position="708"/>
    </location>
</feature>
<dbReference type="GO" id="GO:0007099">
    <property type="term" value="P:centriole replication"/>
    <property type="evidence" value="ECO:0007669"/>
    <property type="project" value="TreeGrafter"/>
</dbReference>
<feature type="region of interest" description="Disordered" evidence="1">
    <location>
        <begin position="1901"/>
        <end position="2086"/>
    </location>
</feature>
<feature type="compositionally biased region" description="Basic and acidic residues" evidence="1">
    <location>
        <begin position="2017"/>
        <end position="2032"/>
    </location>
</feature>
<protein>
    <submittedName>
        <fullName evidence="3">Rotatin</fullName>
    </submittedName>
</protein>
<dbReference type="PANTHER" id="PTHR31691:SF1">
    <property type="entry name" value="ROTATIN"/>
    <property type="match status" value="1"/>
</dbReference>
<dbReference type="InterPro" id="IPR016024">
    <property type="entry name" value="ARM-type_fold"/>
</dbReference>
<dbReference type="InterPro" id="IPR029249">
    <property type="entry name" value="Rotatin_N"/>
</dbReference>
<dbReference type="GO" id="GO:0036064">
    <property type="term" value="C:ciliary basal body"/>
    <property type="evidence" value="ECO:0007669"/>
    <property type="project" value="InterPro"/>
</dbReference>
<dbReference type="SUPFAM" id="SSF48371">
    <property type="entry name" value="ARM repeat"/>
    <property type="match status" value="1"/>
</dbReference>